<proteinExistence type="inferred from homology"/>
<feature type="domain" description="Pseudouridine synthase I TruA alpha/beta" evidence="8">
    <location>
        <begin position="145"/>
        <end position="243"/>
    </location>
</feature>
<dbReference type="KEGG" id="doe:DENOEST_0743"/>
<keyword evidence="2 4" id="KW-0819">tRNA processing</keyword>
<dbReference type="GO" id="GO:0003723">
    <property type="term" value="F:RNA binding"/>
    <property type="evidence" value="ECO:0007669"/>
    <property type="project" value="InterPro"/>
</dbReference>
<dbReference type="SUPFAM" id="SSF55120">
    <property type="entry name" value="Pseudouridine synthase"/>
    <property type="match status" value="1"/>
</dbReference>
<comment type="function">
    <text evidence="4">Formation of pseudouridine at positions 38, 39 and 40 in the anticodon stem and loop of transfer RNAs.</text>
</comment>
<evidence type="ECO:0000256" key="1">
    <source>
        <dbReference type="ARBA" id="ARBA00009375"/>
    </source>
</evidence>
<dbReference type="GO" id="GO:0160147">
    <property type="term" value="F:tRNA pseudouridine(38-40) synthase activity"/>
    <property type="evidence" value="ECO:0007669"/>
    <property type="project" value="UniProtKB-EC"/>
</dbReference>
<dbReference type="OrthoDB" id="9811823at2"/>
<dbReference type="NCBIfam" id="TIGR00071">
    <property type="entry name" value="hisT_truA"/>
    <property type="match status" value="1"/>
</dbReference>
<reference evidence="9 10" key="1">
    <citation type="submission" date="2020-03" db="EMBL/GenBank/DDBJ databases">
        <authorList>
            <consortium name="Genoscope - CEA"/>
            <person name="William W."/>
        </authorList>
    </citation>
    <scope>NUCLEOTIDE SEQUENCE [LARGE SCALE GENOMIC DNA]</scope>
    <source>
        <strain evidence="10">DSM 16959</strain>
    </source>
</reference>
<evidence type="ECO:0000256" key="6">
    <source>
        <dbReference type="PIRSR" id="PIRSR001430-2"/>
    </source>
</evidence>
<dbReference type="InterPro" id="IPR001406">
    <property type="entry name" value="PsdUridine_synth_TruA"/>
</dbReference>
<dbReference type="FunFam" id="3.30.70.580:FF:000001">
    <property type="entry name" value="tRNA pseudouridine synthase A"/>
    <property type="match status" value="1"/>
</dbReference>
<evidence type="ECO:0000256" key="4">
    <source>
        <dbReference type="HAMAP-Rule" id="MF_00171"/>
    </source>
</evidence>
<dbReference type="Proteomes" id="UP000515733">
    <property type="component" value="Chromosome"/>
</dbReference>
<dbReference type="GO" id="GO:0031119">
    <property type="term" value="P:tRNA pseudouridine synthesis"/>
    <property type="evidence" value="ECO:0007669"/>
    <property type="project" value="UniProtKB-UniRule"/>
</dbReference>
<keyword evidence="9" id="KW-0456">Lyase</keyword>
<dbReference type="PIRSF" id="PIRSF001430">
    <property type="entry name" value="tRNA_psdUrid_synth"/>
    <property type="match status" value="1"/>
</dbReference>
<comment type="catalytic activity">
    <reaction evidence="4 7">
        <text>uridine(38/39/40) in tRNA = pseudouridine(38/39/40) in tRNA</text>
        <dbReference type="Rhea" id="RHEA:22376"/>
        <dbReference type="Rhea" id="RHEA-COMP:10085"/>
        <dbReference type="Rhea" id="RHEA-COMP:10087"/>
        <dbReference type="ChEBI" id="CHEBI:65314"/>
        <dbReference type="ChEBI" id="CHEBI:65315"/>
        <dbReference type="EC" id="5.4.99.12"/>
    </reaction>
</comment>
<evidence type="ECO:0000256" key="2">
    <source>
        <dbReference type="ARBA" id="ARBA00022694"/>
    </source>
</evidence>
<evidence type="ECO:0000256" key="3">
    <source>
        <dbReference type="ARBA" id="ARBA00023235"/>
    </source>
</evidence>
<feature type="binding site" evidence="4 6">
    <location>
        <position position="109"/>
    </location>
    <ligand>
        <name>substrate</name>
    </ligand>
</feature>
<dbReference type="EMBL" id="LR778301">
    <property type="protein sequence ID" value="CAB1367908.1"/>
    <property type="molecule type" value="Genomic_DNA"/>
</dbReference>
<keyword evidence="10" id="KW-1185">Reference proteome</keyword>
<dbReference type="InterPro" id="IPR020103">
    <property type="entry name" value="PsdUridine_synth_cat_dom_sf"/>
</dbReference>
<protein>
    <recommendedName>
        <fullName evidence="4">tRNA pseudouridine synthase A</fullName>
        <ecNumber evidence="4">5.4.99.12</ecNumber>
    </recommendedName>
    <alternativeName>
        <fullName evidence="4">tRNA pseudouridine(38-40) synthase</fullName>
    </alternativeName>
    <alternativeName>
        <fullName evidence="4">tRNA pseudouridylate synthase I</fullName>
    </alternativeName>
    <alternativeName>
        <fullName evidence="4">tRNA-uridine isomerase I</fullName>
    </alternativeName>
</protein>
<dbReference type="Gene3D" id="3.30.70.580">
    <property type="entry name" value="Pseudouridine synthase I, catalytic domain, N-terminal subdomain"/>
    <property type="match status" value="1"/>
</dbReference>
<evidence type="ECO:0000256" key="5">
    <source>
        <dbReference type="PIRSR" id="PIRSR001430-1"/>
    </source>
</evidence>
<dbReference type="InterPro" id="IPR020097">
    <property type="entry name" value="PsdUridine_synth_TruA_a/b_dom"/>
</dbReference>
<dbReference type="GO" id="GO:0016829">
    <property type="term" value="F:lyase activity"/>
    <property type="evidence" value="ECO:0007669"/>
    <property type="project" value="UniProtKB-KW"/>
</dbReference>
<dbReference type="InterPro" id="IPR020095">
    <property type="entry name" value="PsdUridine_synth_TruA_C"/>
</dbReference>
<dbReference type="InterPro" id="IPR020094">
    <property type="entry name" value="TruA/RsuA/RluB/E/F_N"/>
</dbReference>
<accession>A0A6S6Y5S6</accession>
<comment type="similarity">
    <text evidence="1 4 7">Belongs to the tRNA pseudouridine synthase TruA family.</text>
</comment>
<feature type="domain" description="Pseudouridine synthase I TruA alpha/beta" evidence="8">
    <location>
        <begin position="5"/>
        <end position="102"/>
    </location>
</feature>
<dbReference type="PANTHER" id="PTHR11142">
    <property type="entry name" value="PSEUDOURIDYLATE SYNTHASE"/>
    <property type="match status" value="1"/>
</dbReference>
<gene>
    <name evidence="4 9" type="primary">truA</name>
    <name evidence="9" type="ORF">DENOEST_0743</name>
</gene>
<dbReference type="Pfam" id="PF01416">
    <property type="entry name" value="PseudoU_synth_1"/>
    <property type="match status" value="2"/>
</dbReference>
<dbReference type="HAMAP" id="MF_00171">
    <property type="entry name" value="TruA"/>
    <property type="match status" value="1"/>
</dbReference>
<dbReference type="RefSeq" id="WP_145770028.1">
    <property type="nucleotide sequence ID" value="NZ_LR778301.1"/>
</dbReference>
<evidence type="ECO:0000313" key="9">
    <source>
        <dbReference type="EMBL" id="CAB1367908.1"/>
    </source>
</evidence>
<sequence length="264" mass="29191">MRFAICVEYDGAAFHGWQSQPHGQTVQDHLQRALGAIACAPVAAHAAGRTDAGVHALAQVVHFDVEVDRPLQAWVRGVNAHLPAAIAVRWAQPVAQDFHARFSAQGRSYCYLLHNHPVRPALQHGRAGWYHRPLDAQAMDEGAACLLGEHDFSSFRAAECQARSPVKTLHRAQVRRHGEYLLFDFSASGFLHHMVRNIVGALLWVGYAKESPAWIGELLALRDRTRAAPTFMPDGLYFTGVDYGPGWSLPNEGRIIAPLPFFHA</sequence>
<dbReference type="CDD" id="cd02570">
    <property type="entry name" value="PseudoU_synth_EcTruA"/>
    <property type="match status" value="1"/>
</dbReference>
<evidence type="ECO:0000256" key="7">
    <source>
        <dbReference type="RuleBase" id="RU003792"/>
    </source>
</evidence>
<dbReference type="PANTHER" id="PTHR11142:SF0">
    <property type="entry name" value="TRNA PSEUDOURIDINE SYNTHASE-LIKE 1"/>
    <property type="match status" value="1"/>
</dbReference>
<evidence type="ECO:0000313" key="10">
    <source>
        <dbReference type="Proteomes" id="UP000515733"/>
    </source>
</evidence>
<keyword evidence="3 4" id="KW-0413">Isomerase</keyword>
<name>A0A6S6Y5S6_9PROT</name>
<organism evidence="9 10">
    <name type="scientific">Denitratisoma oestradiolicum</name>
    <dbReference type="NCBI Taxonomy" id="311182"/>
    <lineage>
        <taxon>Bacteria</taxon>
        <taxon>Pseudomonadati</taxon>
        <taxon>Pseudomonadota</taxon>
        <taxon>Betaproteobacteria</taxon>
        <taxon>Nitrosomonadales</taxon>
        <taxon>Sterolibacteriaceae</taxon>
        <taxon>Denitratisoma</taxon>
    </lineage>
</organism>
<comment type="caution">
    <text evidence="4">Lacks conserved residue(s) required for the propagation of feature annotation.</text>
</comment>
<dbReference type="AlphaFoldDB" id="A0A6S6Y5S6"/>
<evidence type="ECO:0000259" key="8">
    <source>
        <dbReference type="Pfam" id="PF01416"/>
    </source>
</evidence>
<comment type="subunit">
    <text evidence="4">Homodimer.</text>
</comment>
<dbReference type="EC" id="5.4.99.12" evidence="4"/>
<feature type="active site" description="Nucleophile" evidence="4 5">
    <location>
        <position position="51"/>
    </location>
</feature>
<dbReference type="Gene3D" id="3.30.70.660">
    <property type="entry name" value="Pseudouridine synthase I, catalytic domain, C-terminal subdomain"/>
    <property type="match status" value="1"/>
</dbReference>